<dbReference type="SUPFAM" id="SSF46565">
    <property type="entry name" value="Chaperone J-domain"/>
    <property type="match status" value="1"/>
</dbReference>
<reference evidence="5" key="1">
    <citation type="submission" date="2017-04" db="EMBL/GenBank/DDBJ databases">
        <authorList>
            <person name="Varghese N."/>
            <person name="Submissions S."/>
        </authorList>
    </citation>
    <scope>NUCLEOTIDE SEQUENCE [LARGE SCALE GENOMIC DNA]</scope>
    <source>
        <strain evidence="5">DSM 9293</strain>
    </source>
</reference>
<dbReference type="EMBL" id="FWWY01000001">
    <property type="protein sequence ID" value="SMC02119.1"/>
    <property type="molecule type" value="Genomic_DNA"/>
</dbReference>
<keyword evidence="5" id="KW-1185">Reference proteome</keyword>
<sequence length="140" mass="15671">MTRQDAADLLGIPVNASPEMIKQAYRKQCGRLHPDAGGESSQFQLLTRARDILLTPPHHNPTPRVVNAGAPSLFPLWSYPLRILKASIRQPSLRPRAMRTWLMVIIGIPLAYLLLKELFVLAIVPVLFILIVVAFLKRSS</sequence>
<dbReference type="CDD" id="cd06257">
    <property type="entry name" value="DnaJ"/>
    <property type="match status" value="1"/>
</dbReference>
<evidence type="ECO:0000256" key="2">
    <source>
        <dbReference type="SAM" id="Phobius"/>
    </source>
</evidence>
<dbReference type="SMART" id="SM00271">
    <property type="entry name" value="DnaJ"/>
    <property type="match status" value="1"/>
</dbReference>
<feature type="domain" description="J" evidence="3">
    <location>
        <begin position="5"/>
        <end position="58"/>
    </location>
</feature>
<dbReference type="PROSITE" id="PS50076">
    <property type="entry name" value="DNAJ_2"/>
    <property type="match status" value="1"/>
</dbReference>
<dbReference type="AlphaFoldDB" id="A0A1W1W7L1"/>
<evidence type="ECO:0000256" key="1">
    <source>
        <dbReference type="ARBA" id="ARBA00022705"/>
    </source>
</evidence>
<feature type="transmembrane region" description="Helical" evidence="2">
    <location>
        <begin position="119"/>
        <end position="136"/>
    </location>
</feature>
<proteinExistence type="predicted"/>
<dbReference type="STRING" id="28034.BFX07_02630"/>
<name>A0A1W1W7L1_SULTA</name>
<dbReference type="OrthoDB" id="9779889at2"/>
<dbReference type="Proteomes" id="UP000192660">
    <property type="component" value="Unassembled WGS sequence"/>
</dbReference>
<keyword evidence="2" id="KW-1133">Transmembrane helix</keyword>
<dbReference type="RefSeq" id="WP_020376206.1">
    <property type="nucleotide sequence ID" value="NZ_FWWY01000001.1"/>
</dbReference>
<dbReference type="InterPro" id="IPR036869">
    <property type="entry name" value="J_dom_sf"/>
</dbReference>
<evidence type="ECO:0000313" key="5">
    <source>
        <dbReference type="Proteomes" id="UP000192660"/>
    </source>
</evidence>
<gene>
    <name evidence="4" type="ORF">SAMN00768000_0336</name>
</gene>
<evidence type="ECO:0000313" key="4">
    <source>
        <dbReference type="EMBL" id="SMC02119.1"/>
    </source>
</evidence>
<feature type="transmembrane region" description="Helical" evidence="2">
    <location>
        <begin position="97"/>
        <end position="113"/>
    </location>
</feature>
<dbReference type="GO" id="GO:0006260">
    <property type="term" value="P:DNA replication"/>
    <property type="evidence" value="ECO:0007669"/>
    <property type="project" value="UniProtKB-KW"/>
</dbReference>
<keyword evidence="1" id="KW-0235">DNA replication</keyword>
<dbReference type="Gene3D" id="1.10.287.110">
    <property type="entry name" value="DnaJ domain"/>
    <property type="match status" value="1"/>
</dbReference>
<dbReference type="Pfam" id="PF00226">
    <property type="entry name" value="DnaJ"/>
    <property type="match status" value="1"/>
</dbReference>
<protein>
    <submittedName>
        <fullName evidence="4">DnaJ domain-containing protein</fullName>
    </submittedName>
</protein>
<evidence type="ECO:0000259" key="3">
    <source>
        <dbReference type="PROSITE" id="PS50076"/>
    </source>
</evidence>
<organism evidence="4 5">
    <name type="scientific">Sulfobacillus thermosulfidooxidans (strain DSM 9293 / VKM B-1269 / AT-1)</name>
    <dbReference type="NCBI Taxonomy" id="929705"/>
    <lineage>
        <taxon>Bacteria</taxon>
        <taxon>Bacillati</taxon>
        <taxon>Bacillota</taxon>
        <taxon>Clostridia</taxon>
        <taxon>Eubacteriales</taxon>
        <taxon>Clostridiales Family XVII. Incertae Sedis</taxon>
        <taxon>Sulfobacillus</taxon>
    </lineage>
</organism>
<keyword evidence="2" id="KW-0472">Membrane</keyword>
<accession>A0A1W1W7L1</accession>
<keyword evidence="2" id="KW-0812">Transmembrane</keyword>
<dbReference type="InterPro" id="IPR001623">
    <property type="entry name" value="DnaJ_domain"/>
</dbReference>